<dbReference type="OrthoDB" id="3748887at2"/>
<keyword evidence="3" id="KW-0614">Plasmid</keyword>
<gene>
    <name evidence="3" type="ordered locus">RHA1_ro11202</name>
</gene>
<dbReference type="eggNOG" id="COG3462">
    <property type="taxonomic scope" value="Bacteria"/>
</dbReference>
<feature type="transmembrane region" description="Helical" evidence="1">
    <location>
        <begin position="12"/>
        <end position="39"/>
    </location>
</feature>
<keyword evidence="1" id="KW-1133">Transmembrane helix</keyword>
<reference evidence="4" key="1">
    <citation type="journal article" date="2006" name="Proc. Natl. Acad. Sci. U.S.A.">
        <title>The complete genome of Rhodococcus sp. RHA1 provides insights into a catabolic powerhouse.</title>
        <authorList>
            <person name="McLeod M.P."/>
            <person name="Warren R.L."/>
            <person name="Hsiao W.W.L."/>
            <person name="Araki N."/>
            <person name="Myhre M."/>
            <person name="Fernandes C."/>
            <person name="Miyazawa D."/>
            <person name="Wong W."/>
            <person name="Lillquist A.L."/>
            <person name="Wang D."/>
            <person name="Dosanjh M."/>
            <person name="Hara H."/>
            <person name="Petrescu A."/>
            <person name="Morin R.D."/>
            <person name="Yang G."/>
            <person name="Stott J.M."/>
            <person name="Schein J.E."/>
            <person name="Shin H."/>
            <person name="Smailus D."/>
            <person name="Siddiqui A.S."/>
            <person name="Marra M.A."/>
            <person name="Jones S.J.M."/>
            <person name="Holt R."/>
            <person name="Brinkman F.S.L."/>
            <person name="Miyauchi K."/>
            <person name="Fukuda M."/>
            <person name="Davies J.E."/>
            <person name="Mohn W.W."/>
            <person name="Eltis L.D."/>
        </authorList>
    </citation>
    <scope>NUCLEOTIDE SEQUENCE [LARGE SCALE GENOMIC DNA]</scope>
    <source>
        <strain evidence="4">RHA1</strain>
    </source>
</reference>
<evidence type="ECO:0000256" key="1">
    <source>
        <dbReference type="SAM" id="Phobius"/>
    </source>
</evidence>
<dbReference type="PATRIC" id="fig|101510.16.peg.9018"/>
<name>Q0RV37_RHOJR</name>
<evidence type="ECO:0000313" key="3">
    <source>
        <dbReference type="EMBL" id="ABH00849.1"/>
    </source>
</evidence>
<dbReference type="InterPro" id="IPR018649">
    <property type="entry name" value="SHOCT"/>
</dbReference>
<keyword evidence="1" id="KW-0812">Transmembrane</keyword>
<keyword evidence="1" id="KW-0472">Membrane</keyword>
<geneLocation type="plasmid" evidence="3 4">
    <name>pRHL3</name>
</geneLocation>
<dbReference type="RefSeq" id="WP_011600476.1">
    <property type="nucleotide sequence ID" value="NC_008271.1"/>
</dbReference>
<dbReference type="Proteomes" id="UP000008710">
    <property type="component" value="Plasmid pRHL3"/>
</dbReference>
<feature type="domain" description="SHOCT" evidence="2">
    <location>
        <begin position="62"/>
        <end position="84"/>
    </location>
</feature>
<evidence type="ECO:0000313" key="4">
    <source>
        <dbReference type="Proteomes" id="UP000008710"/>
    </source>
</evidence>
<organism evidence="3 4">
    <name type="scientific">Rhodococcus jostii (strain RHA1)</name>
    <dbReference type="NCBI Taxonomy" id="101510"/>
    <lineage>
        <taxon>Bacteria</taxon>
        <taxon>Bacillati</taxon>
        <taxon>Actinomycetota</taxon>
        <taxon>Actinomycetes</taxon>
        <taxon>Mycobacteriales</taxon>
        <taxon>Nocardiaceae</taxon>
        <taxon>Rhodococcus</taxon>
    </lineage>
</organism>
<accession>Q0RV37</accession>
<dbReference type="KEGG" id="rha:RHA1_ro11202"/>
<protein>
    <recommendedName>
        <fullName evidence="2">SHOCT domain-containing protein</fullName>
    </recommendedName>
</protein>
<proteinExistence type="predicted"/>
<dbReference type="AlphaFoldDB" id="Q0RV37"/>
<dbReference type="HOGENOM" id="CLU_159099_1_0_11"/>
<sequence>MMWRNNGMGYGMGWGGWVLMAGLMVAFWGLVVVGVMALFRTLRTDRNPPYDTDTRRPSADTILDERFARGEIDAEEYRIRRDQLRTGHDR</sequence>
<dbReference type="Pfam" id="PF09851">
    <property type="entry name" value="SHOCT"/>
    <property type="match status" value="1"/>
</dbReference>
<evidence type="ECO:0000259" key="2">
    <source>
        <dbReference type="Pfam" id="PF09851"/>
    </source>
</evidence>
<dbReference type="EMBL" id="CP000434">
    <property type="protein sequence ID" value="ABH00849.1"/>
    <property type="molecule type" value="Genomic_DNA"/>
</dbReference>